<evidence type="ECO:0000256" key="1">
    <source>
        <dbReference type="ARBA" id="ARBA00004651"/>
    </source>
</evidence>
<dbReference type="GO" id="GO:0007635">
    <property type="term" value="P:chemosensory behavior"/>
    <property type="evidence" value="ECO:0007669"/>
    <property type="project" value="TreeGrafter"/>
</dbReference>
<dbReference type="Proteomes" id="UP001168821">
    <property type="component" value="Unassembled WGS sequence"/>
</dbReference>
<dbReference type="GO" id="GO:0050909">
    <property type="term" value="P:sensory perception of taste"/>
    <property type="evidence" value="ECO:0007669"/>
    <property type="project" value="InterPro"/>
</dbReference>
<evidence type="ECO:0000256" key="7">
    <source>
        <dbReference type="ARBA" id="ARBA00023224"/>
    </source>
</evidence>
<organism evidence="9 10">
    <name type="scientific">Zophobas morio</name>
    <dbReference type="NCBI Taxonomy" id="2755281"/>
    <lineage>
        <taxon>Eukaryota</taxon>
        <taxon>Metazoa</taxon>
        <taxon>Ecdysozoa</taxon>
        <taxon>Arthropoda</taxon>
        <taxon>Hexapoda</taxon>
        <taxon>Insecta</taxon>
        <taxon>Pterygota</taxon>
        <taxon>Neoptera</taxon>
        <taxon>Endopterygota</taxon>
        <taxon>Coleoptera</taxon>
        <taxon>Polyphaga</taxon>
        <taxon>Cucujiformia</taxon>
        <taxon>Tenebrionidae</taxon>
        <taxon>Zophobas</taxon>
    </lineage>
</organism>
<evidence type="ECO:0000256" key="3">
    <source>
        <dbReference type="ARBA" id="ARBA00022692"/>
    </source>
</evidence>
<keyword evidence="10" id="KW-1185">Reference proteome</keyword>
<evidence type="ECO:0000256" key="8">
    <source>
        <dbReference type="SAM" id="Phobius"/>
    </source>
</evidence>
<dbReference type="Pfam" id="PF08395">
    <property type="entry name" value="7tm_7"/>
    <property type="match status" value="1"/>
</dbReference>
<dbReference type="GO" id="GO:0043025">
    <property type="term" value="C:neuronal cell body"/>
    <property type="evidence" value="ECO:0007669"/>
    <property type="project" value="TreeGrafter"/>
</dbReference>
<dbReference type="EMBL" id="JALNTZ010000002">
    <property type="protein sequence ID" value="KAJ3660548.1"/>
    <property type="molecule type" value="Genomic_DNA"/>
</dbReference>
<dbReference type="PANTHER" id="PTHR21143:SF133">
    <property type="entry name" value="GUSTATORY AND PHEROMONE RECEPTOR 32A-RELATED"/>
    <property type="match status" value="1"/>
</dbReference>
<keyword evidence="7" id="KW-0807">Transducer</keyword>
<keyword evidence="3 8" id="KW-0812">Transmembrane</keyword>
<sequence length="116" mass="13221">MSLYCSFYIEKEVLTGVEFVAIIFSLFKLAWIIAISNDCTFEANQLPTIICRLLPDVRDKKIRKLLNAYGIQLLHDKLELTAGGFFAIDSKLVFSIIAAATTYTILVVQFLQYYKL</sequence>
<accession>A0AA38MLY2</accession>
<keyword evidence="5 8" id="KW-0472">Membrane</keyword>
<keyword evidence="6" id="KW-0675">Receptor</keyword>
<dbReference type="GO" id="GO:0030425">
    <property type="term" value="C:dendrite"/>
    <property type="evidence" value="ECO:0007669"/>
    <property type="project" value="TreeGrafter"/>
</dbReference>
<dbReference type="GO" id="GO:0008049">
    <property type="term" value="P:male courtship behavior"/>
    <property type="evidence" value="ECO:0007669"/>
    <property type="project" value="TreeGrafter"/>
</dbReference>
<evidence type="ECO:0000256" key="4">
    <source>
        <dbReference type="ARBA" id="ARBA00022989"/>
    </source>
</evidence>
<keyword evidence="2" id="KW-1003">Cell membrane</keyword>
<dbReference type="PANTHER" id="PTHR21143">
    <property type="entry name" value="INVERTEBRATE GUSTATORY RECEPTOR"/>
    <property type="match status" value="1"/>
</dbReference>
<dbReference type="GO" id="GO:0030424">
    <property type="term" value="C:axon"/>
    <property type="evidence" value="ECO:0007669"/>
    <property type="project" value="TreeGrafter"/>
</dbReference>
<evidence type="ECO:0000313" key="9">
    <source>
        <dbReference type="EMBL" id="KAJ3660548.1"/>
    </source>
</evidence>
<evidence type="ECO:0000256" key="5">
    <source>
        <dbReference type="ARBA" id="ARBA00023136"/>
    </source>
</evidence>
<name>A0AA38MLY2_9CUCU</name>
<comment type="subcellular location">
    <subcellularLocation>
        <location evidence="1">Cell membrane</location>
        <topology evidence="1">Multi-pass membrane protein</topology>
    </subcellularLocation>
</comment>
<feature type="transmembrane region" description="Helical" evidence="8">
    <location>
        <begin position="92"/>
        <end position="114"/>
    </location>
</feature>
<protein>
    <recommendedName>
        <fullName evidence="11">Gustatory receptor</fullName>
    </recommendedName>
</protein>
<dbReference type="InterPro" id="IPR013604">
    <property type="entry name" value="7TM_chemorcpt"/>
</dbReference>
<keyword evidence="4 8" id="KW-1133">Transmembrane helix</keyword>
<dbReference type="GO" id="GO:0005886">
    <property type="term" value="C:plasma membrane"/>
    <property type="evidence" value="ECO:0007669"/>
    <property type="project" value="UniProtKB-SubCell"/>
</dbReference>
<evidence type="ECO:0000256" key="2">
    <source>
        <dbReference type="ARBA" id="ARBA00022475"/>
    </source>
</evidence>
<dbReference type="AlphaFoldDB" id="A0AA38MLY2"/>
<evidence type="ECO:0000256" key="6">
    <source>
        <dbReference type="ARBA" id="ARBA00023170"/>
    </source>
</evidence>
<proteinExistence type="predicted"/>
<gene>
    <name evidence="9" type="ORF">Zmor_004991</name>
</gene>
<reference evidence="9" key="1">
    <citation type="journal article" date="2023" name="G3 (Bethesda)">
        <title>Whole genome assemblies of Zophobas morio and Tenebrio molitor.</title>
        <authorList>
            <person name="Kaur S."/>
            <person name="Stinson S.A."/>
            <person name="diCenzo G.C."/>
        </authorList>
    </citation>
    <scope>NUCLEOTIDE SEQUENCE</scope>
    <source>
        <strain evidence="9">QUZm001</strain>
    </source>
</reference>
<evidence type="ECO:0008006" key="11">
    <source>
        <dbReference type="Google" id="ProtNLM"/>
    </source>
</evidence>
<feature type="transmembrane region" description="Helical" evidence="8">
    <location>
        <begin position="12"/>
        <end position="34"/>
    </location>
</feature>
<comment type="caution">
    <text evidence="9">The sequence shown here is derived from an EMBL/GenBank/DDBJ whole genome shotgun (WGS) entry which is preliminary data.</text>
</comment>
<evidence type="ECO:0000313" key="10">
    <source>
        <dbReference type="Proteomes" id="UP001168821"/>
    </source>
</evidence>
<dbReference type="GO" id="GO:0007165">
    <property type="term" value="P:signal transduction"/>
    <property type="evidence" value="ECO:0007669"/>
    <property type="project" value="UniProtKB-KW"/>
</dbReference>